<dbReference type="CDD" id="cd12797">
    <property type="entry name" value="M23_peptidase"/>
    <property type="match status" value="1"/>
</dbReference>
<proteinExistence type="predicted"/>
<dbReference type="PANTHER" id="PTHR21666">
    <property type="entry name" value="PEPTIDASE-RELATED"/>
    <property type="match status" value="1"/>
</dbReference>
<dbReference type="Pfam" id="PF01551">
    <property type="entry name" value="Peptidase_M23"/>
    <property type="match status" value="1"/>
</dbReference>
<dbReference type="Gene3D" id="2.70.70.10">
    <property type="entry name" value="Glucose Permease (Domain IIA)"/>
    <property type="match status" value="1"/>
</dbReference>
<dbReference type="InterPro" id="IPR016047">
    <property type="entry name" value="M23ase_b-sheet_dom"/>
</dbReference>
<organism evidence="3 4">
    <name type="scientific">Sediminicola arcticus</name>
    <dbReference type="NCBI Taxonomy" id="1574308"/>
    <lineage>
        <taxon>Bacteria</taxon>
        <taxon>Pseudomonadati</taxon>
        <taxon>Bacteroidota</taxon>
        <taxon>Flavobacteriia</taxon>
        <taxon>Flavobacteriales</taxon>
        <taxon>Flavobacteriaceae</taxon>
        <taxon>Sediminicola</taxon>
    </lineage>
</organism>
<keyword evidence="1" id="KW-0732">Signal</keyword>
<feature type="domain" description="M23ase beta-sheet core" evidence="2">
    <location>
        <begin position="95"/>
        <end position="193"/>
    </location>
</feature>
<accession>A0ABV2SSS5</accession>
<dbReference type="PANTHER" id="PTHR21666:SF289">
    <property type="entry name" value="L-ALA--D-GLU ENDOPEPTIDASE"/>
    <property type="match status" value="1"/>
</dbReference>
<sequence>MFTLTPLEKSLQNYSNAFISILETFPMKQYTALDLSIGNTTLDNVDITNVEACQRYIDSILEKNRAEVAYGGYLEQRNLYNGNAHFSASEDKRNNHLGVDFWAKAGTRVRVPLDGRLHSFRNNSTSGDYGPTIVLEHVLDGIIFHTLYGHLSVKSLHGLFVGRAYNKGDVLATLGTPDINVNYAPHLHFQIIQEMGEYQGDYPGVSTTKNLEFYANNCPNPNFLLKAT</sequence>
<gene>
    <name evidence="3" type="ORF">ABXZ36_05940</name>
</gene>
<dbReference type="InterPro" id="IPR011055">
    <property type="entry name" value="Dup_hybrid_motif"/>
</dbReference>
<evidence type="ECO:0000259" key="2">
    <source>
        <dbReference type="Pfam" id="PF01551"/>
    </source>
</evidence>
<protein>
    <submittedName>
        <fullName evidence="3">Peptidoglycan DD-metalloendopeptidase family protein</fullName>
    </submittedName>
</protein>
<keyword evidence="4" id="KW-1185">Reference proteome</keyword>
<dbReference type="Proteomes" id="UP001549799">
    <property type="component" value="Unassembled WGS sequence"/>
</dbReference>
<name>A0ABV2SSS5_9FLAO</name>
<evidence type="ECO:0000313" key="3">
    <source>
        <dbReference type="EMBL" id="MET6990184.1"/>
    </source>
</evidence>
<reference evidence="3 4" key="1">
    <citation type="submission" date="2024-07" db="EMBL/GenBank/DDBJ databases">
        <title>The genome sequence of type strain Sediminicola arcticus GDMCC 1.2805.</title>
        <authorList>
            <person name="Liu Y."/>
        </authorList>
    </citation>
    <scope>NUCLEOTIDE SEQUENCE [LARGE SCALE GENOMIC DNA]</scope>
    <source>
        <strain evidence="3 4">GDMCC 1.2805</strain>
    </source>
</reference>
<dbReference type="SUPFAM" id="SSF51261">
    <property type="entry name" value="Duplicated hybrid motif"/>
    <property type="match status" value="1"/>
</dbReference>
<dbReference type="EMBL" id="JBEXAE010000002">
    <property type="protein sequence ID" value="MET6990184.1"/>
    <property type="molecule type" value="Genomic_DNA"/>
</dbReference>
<dbReference type="InterPro" id="IPR050570">
    <property type="entry name" value="Cell_wall_metabolism_enzyme"/>
</dbReference>
<comment type="caution">
    <text evidence="3">The sequence shown here is derived from an EMBL/GenBank/DDBJ whole genome shotgun (WGS) entry which is preliminary data.</text>
</comment>
<evidence type="ECO:0000313" key="4">
    <source>
        <dbReference type="Proteomes" id="UP001549799"/>
    </source>
</evidence>
<evidence type="ECO:0000256" key="1">
    <source>
        <dbReference type="ARBA" id="ARBA00022729"/>
    </source>
</evidence>
<dbReference type="RefSeq" id="WP_354614571.1">
    <property type="nucleotide sequence ID" value="NZ_JBEXAE010000002.1"/>
</dbReference>